<dbReference type="InterPro" id="IPR012854">
    <property type="entry name" value="Cu_amine_oxidase-like_N"/>
</dbReference>
<keyword evidence="4" id="KW-1185">Reference proteome</keyword>
<dbReference type="OrthoDB" id="9816096at2"/>
<gene>
    <name evidence="3" type="ORF">GFC01_10850</name>
</gene>
<dbReference type="Gene3D" id="3.30.457.10">
    <property type="entry name" value="Copper amine oxidase-like, N-terminal domain"/>
    <property type="match status" value="2"/>
</dbReference>
<evidence type="ECO:0000259" key="2">
    <source>
        <dbReference type="Pfam" id="PF07833"/>
    </source>
</evidence>
<accession>A0A6N7IRS4</accession>
<protein>
    <recommendedName>
        <fullName evidence="2">Copper amine oxidase-like N-terminal domain-containing protein</fullName>
    </recommendedName>
</protein>
<dbReference type="Pfam" id="PF07833">
    <property type="entry name" value="Cu_amine_oxidN1"/>
    <property type="match status" value="1"/>
</dbReference>
<proteinExistence type="predicted"/>
<reference evidence="3 4" key="1">
    <citation type="submission" date="2019-10" db="EMBL/GenBank/DDBJ databases">
        <title>Comparative genomics of sulfur disproportionating microorganisms.</title>
        <authorList>
            <person name="Ward L.M."/>
            <person name="Bertran E."/>
            <person name="Johnston D."/>
        </authorList>
    </citation>
    <scope>NUCLEOTIDE SEQUENCE [LARGE SCALE GENOMIC DNA]</scope>
    <source>
        <strain evidence="3 4">DSM 14055</strain>
    </source>
</reference>
<dbReference type="EMBL" id="WHYR01000028">
    <property type="protein sequence ID" value="MQL52750.1"/>
    <property type="molecule type" value="Genomic_DNA"/>
</dbReference>
<keyword evidence="1" id="KW-0732">Signal</keyword>
<dbReference type="AlphaFoldDB" id="A0A6N7IRS4"/>
<name>A0A6N7IRS4_9FIRM</name>
<dbReference type="Proteomes" id="UP000441717">
    <property type="component" value="Unassembled WGS sequence"/>
</dbReference>
<feature type="signal peptide" evidence="1">
    <location>
        <begin position="1"/>
        <end position="28"/>
    </location>
</feature>
<evidence type="ECO:0000313" key="4">
    <source>
        <dbReference type="Proteomes" id="UP000441717"/>
    </source>
</evidence>
<evidence type="ECO:0000313" key="3">
    <source>
        <dbReference type="EMBL" id="MQL52750.1"/>
    </source>
</evidence>
<evidence type="ECO:0000256" key="1">
    <source>
        <dbReference type="SAM" id="SignalP"/>
    </source>
</evidence>
<dbReference type="InterPro" id="IPR036582">
    <property type="entry name" value="Mao_N_sf"/>
</dbReference>
<organism evidence="3 4">
    <name type="scientific">Desulfofundulus thermobenzoicus</name>
    <dbReference type="NCBI Taxonomy" id="29376"/>
    <lineage>
        <taxon>Bacteria</taxon>
        <taxon>Bacillati</taxon>
        <taxon>Bacillota</taxon>
        <taxon>Clostridia</taxon>
        <taxon>Eubacteriales</taxon>
        <taxon>Peptococcaceae</taxon>
        <taxon>Desulfofundulus</taxon>
    </lineage>
</organism>
<comment type="caution">
    <text evidence="3">The sequence shown here is derived from an EMBL/GenBank/DDBJ whole genome shotgun (WGS) entry which is preliminary data.</text>
</comment>
<dbReference type="RefSeq" id="WP_152947181.1">
    <property type="nucleotide sequence ID" value="NZ_WHYR01000028.1"/>
</dbReference>
<feature type="domain" description="Copper amine oxidase-like N-terminal" evidence="2">
    <location>
        <begin position="45"/>
        <end position="153"/>
    </location>
</feature>
<dbReference type="SUPFAM" id="SSF55383">
    <property type="entry name" value="Copper amine oxidase, domain N"/>
    <property type="match status" value="2"/>
</dbReference>
<feature type="chain" id="PRO_5027091353" description="Copper amine oxidase-like N-terminal domain-containing protein" evidence="1">
    <location>
        <begin position="29"/>
        <end position="400"/>
    </location>
</feature>
<sequence length="400" mass="43567">MRKLMRKPIILLAGLLLALLDFALPALAAPTHKAVFVIGQSKYTMDGQEKAMDAAAFIGNDRTYVPVRYLALALGVKDSDIDWDEKANTVTLAMDDITLKLVVGSKTLYVNGQAKTMDVAPLIREGRTYLPARWVAEAFGYEVGWEPKSRAVLVGPKGNLPEPPKPPVNKLSQDGPIDLTAAKNGTLGVPENAVAPPSKWGFEPKIKRLDFEIGNRYATATRFDGSTFQVDLGMEPVMVSPNKEDVELIKKYTPACYKEGYNVVAEGFAGFYVPFIPVAEAFGVPRGNIVWDGEHLGVWGFYGHVEDYKILTVGSKNGVCKGFADNFTKHLDEAWEANDLLDYPLFVKDGVPMVGIGTVSDIWLLFAPHAGLSIVDGEGGGHLDAKAGTAYTEINHRVSH</sequence>